<proteinExistence type="predicted"/>
<reference evidence="2 3" key="1">
    <citation type="submission" date="2020-05" db="EMBL/GenBank/DDBJ databases">
        <title>Aquirufa sp. strain 15G-AUS-rot a new Aquirufa species.</title>
        <authorList>
            <person name="Pitt A."/>
            <person name="Hahn M.W."/>
        </authorList>
    </citation>
    <scope>NUCLEOTIDE SEQUENCE [LARGE SCALE GENOMIC DNA]</scope>
    <source>
        <strain evidence="2 3">15G-AUS-rot</strain>
    </source>
</reference>
<feature type="transmembrane region" description="Helical" evidence="1">
    <location>
        <begin position="9"/>
        <end position="25"/>
    </location>
</feature>
<dbReference type="Proteomes" id="UP000501003">
    <property type="component" value="Chromosome"/>
</dbReference>
<accession>A0A7D4U7C2</accession>
<sequence length="57" mass="6030">MAKITPESGSLYGLGFIGAAIYYISTATDFWTGALGVLKSLVWPAFLVFELLTSLGA</sequence>
<evidence type="ECO:0000313" key="2">
    <source>
        <dbReference type="EMBL" id="QKJ24936.1"/>
    </source>
</evidence>
<feature type="transmembrane region" description="Helical" evidence="1">
    <location>
        <begin position="31"/>
        <end position="52"/>
    </location>
</feature>
<evidence type="ECO:0000256" key="1">
    <source>
        <dbReference type="SAM" id="Phobius"/>
    </source>
</evidence>
<gene>
    <name evidence="2" type="ORF">HRU87_01655</name>
</gene>
<dbReference type="KEGG" id="aqg:HRU87_01655"/>
<dbReference type="AlphaFoldDB" id="A0A7D4U7C2"/>
<dbReference type="RefSeq" id="WP_173493233.1">
    <property type="nucleotide sequence ID" value="NZ_CP054056.1"/>
</dbReference>
<protein>
    <submittedName>
        <fullName evidence="2">Uncharacterized protein</fullName>
    </submittedName>
</protein>
<keyword evidence="1" id="KW-1133">Transmembrane helix</keyword>
<keyword evidence="3" id="KW-1185">Reference proteome</keyword>
<organism evidence="2 3">
    <name type="scientific">Aquiluna borgnonia</name>
    <dbReference type="NCBI Taxonomy" id="2499157"/>
    <lineage>
        <taxon>Bacteria</taxon>
        <taxon>Bacillati</taxon>
        <taxon>Actinomycetota</taxon>
        <taxon>Actinomycetes</taxon>
        <taxon>Micrococcales</taxon>
        <taxon>Microbacteriaceae</taxon>
        <taxon>Luna cluster</taxon>
        <taxon>Luna-1 subcluster</taxon>
        <taxon>Aquiluna</taxon>
    </lineage>
</organism>
<name>A0A7D4U7C2_9MICO</name>
<keyword evidence="1" id="KW-0812">Transmembrane</keyword>
<evidence type="ECO:0000313" key="3">
    <source>
        <dbReference type="Proteomes" id="UP000501003"/>
    </source>
</evidence>
<keyword evidence="1" id="KW-0472">Membrane</keyword>
<dbReference type="EMBL" id="CP054056">
    <property type="protein sequence ID" value="QKJ24936.1"/>
    <property type="molecule type" value="Genomic_DNA"/>
</dbReference>